<evidence type="ECO:0000313" key="3">
    <source>
        <dbReference type="Proteomes" id="UP000245678"/>
    </source>
</evidence>
<reference evidence="2 3" key="1">
    <citation type="submission" date="2018-05" db="EMBL/GenBank/DDBJ databases">
        <title>Genomic Encyclopedia of Archaeal and Bacterial Type Strains, Phase II (KMG-II): from individual species to whole genera.</title>
        <authorList>
            <person name="Goeker M."/>
        </authorList>
    </citation>
    <scope>NUCLEOTIDE SEQUENCE [LARGE SCALE GENOMIC DNA]</scope>
    <source>
        <strain evidence="2 3">DSM 19975</strain>
    </source>
</reference>
<organism evidence="2 3">
    <name type="scientific">Mucilaginibacter oryzae</name>
    <dbReference type="NCBI Taxonomy" id="468058"/>
    <lineage>
        <taxon>Bacteria</taxon>
        <taxon>Pseudomonadati</taxon>
        <taxon>Bacteroidota</taxon>
        <taxon>Sphingobacteriia</taxon>
        <taxon>Sphingobacteriales</taxon>
        <taxon>Sphingobacteriaceae</taxon>
        <taxon>Mucilaginibacter</taxon>
    </lineage>
</organism>
<evidence type="ECO:0000256" key="1">
    <source>
        <dbReference type="SAM" id="SignalP"/>
    </source>
</evidence>
<accession>A0A316H9W2</accession>
<evidence type="ECO:0008006" key="4">
    <source>
        <dbReference type="Google" id="ProtNLM"/>
    </source>
</evidence>
<dbReference type="RefSeq" id="WP_109609392.1">
    <property type="nucleotide sequence ID" value="NZ_QGHA01000009.1"/>
</dbReference>
<dbReference type="EMBL" id="QGHA01000009">
    <property type="protein sequence ID" value="PWK74178.1"/>
    <property type="molecule type" value="Genomic_DNA"/>
</dbReference>
<dbReference type="AlphaFoldDB" id="A0A316H9W2"/>
<evidence type="ECO:0000313" key="2">
    <source>
        <dbReference type="EMBL" id="PWK74178.1"/>
    </source>
</evidence>
<proteinExistence type="predicted"/>
<protein>
    <recommendedName>
        <fullName evidence="4">WG repeat protein</fullName>
    </recommendedName>
</protein>
<gene>
    <name evidence="2" type="ORF">LX99_03979</name>
</gene>
<keyword evidence="1" id="KW-0732">Signal</keyword>
<feature type="signal peptide" evidence="1">
    <location>
        <begin position="1"/>
        <end position="24"/>
    </location>
</feature>
<name>A0A316H9W2_9SPHI</name>
<sequence>MKIPKITSTIMICFCLFNWLNTFAAENKSFQKDPFAALKGYKRVRLLKGKLGEMLGYIYLKENSKYKNGALTTLLVVKPNSNKLDTLYRVDAKGFFDSKGKCELKNDVKAYYGFKLYKESKNHTDSFAIGFVDRSGEMYSDDNDFFIDWNYKKKAFEYYPAP</sequence>
<feature type="chain" id="PRO_5016262482" description="WG repeat protein" evidence="1">
    <location>
        <begin position="25"/>
        <end position="162"/>
    </location>
</feature>
<comment type="caution">
    <text evidence="2">The sequence shown here is derived from an EMBL/GenBank/DDBJ whole genome shotgun (WGS) entry which is preliminary data.</text>
</comment>
<dbReference type="Proteomes" id="UP000245678">
    <property type="component" value="Unassembled WGS sequence"/>
</dbReference>
<keyword evidence="3" id="KW-1185">Reference proteome</keyword>